<organism evidence="2 3">
    <name type="scientific">Portunus trituberculatus</name>
    <name type="common">Swimming crab</name>
    <name type="synonym">Neptunus trituberculatus</name>
    <dbReference type="NCBI Taxonomy" id="210409"/>
    <lineage>
        <taxon>Eukaryota</taxon>
        <taxon>Metazoa</taxon>
        <taxon>Ecdysozoa</taxon>
        <taxon>Arthropoda</taxon>
        <taxon>Crustacea</taxon>
        <taxon>Multicrustacea</taxon>
        <taxon>Malacostraca</taxon>
        <taxon>Eumalacostraca</taxon>
        <taxon>Eucarida</taxon>
        <taxon>Decapoda</taxon>
        <taxon>Pleocyemata</taxon>
        <taxon>Brachyura</taxon>
        <taxon>Eubrachyura</taxon>
        <taxon>Portunoidea</taxon>
        <taxon>Portunidae</taxon>
        <taxon>Portuninae</taxon>
        <taxon>Portunus</taxon>
    </lineage>
</organism>
<dbReference type="Proteomes" id="UP000324222">
    <property type="component" value="Unassembled WGS sequence"/>
</dbReference>
<feature type="region of interest" description="Disordered" evidence="1">
    <location>
        <begin position="1"/>
        <end position="20"/>
    </location>
</feature>
<reference evidence="2 3" key="1">
    <citation type="submission" date="2019-05" db="EMBL/GenBank/DDBJ databases">
        <title>Another draft genome of Portunus trituberculatus and its Hox gene families provides insights of decapod evolution.</title>
        <authorList>
            <person name="Jeong J.-H."/>
            <person name="Song I."/>
            <person name="Kim S."/>
            <person name="Choi T."/>
            <person name="Kim D."/>
            <person name="Ryu S."/>
            <person name="Kim W."/>
        </authorList>
    </citation>
    <scope>NUCLEOTIDE SEQUENCE [LARGE SCALE GENOMIC DNA]</scope>
    <source>
        <tissue evidence="2">Muscle</tissue>
    </source>
</reference>
<gene>
    <name evidence="2" type="ORF">E2C01_043610</name>
</gene>
<dbReference type="EMBL" id="VSRR010009099">
    <property type="protein sequence ID" value="MPC49795.1"/>
    <property type="molecule type" value="Genomic_DNA"/>
</dbReference>
<proteinExistence type="predicted"/>
<comment type="caution">
    <text evidence="2">The sequence shown here is derived from an EMBL/GenBank/DDBJ whole genome shotgun (WGS) entry which is preliminary data.</text>
</comment>
<name>A0A5B7FWU3_PORTR</name>
<evidence type="ECO:0000256" key="1">
    <source>
        <dbReference type="SAM" id="MobiDB-lite"/>
    </source>
</evidence>
<sequence>MTSTMRGFLTLGRRGAKNRKKQRLGVSTLFNDGGGVPGDAVTLVSHQKHSRSFQDLRDLSSGDAIIINVGVALLPSHPCLGELLTV</sequence>
<evidence type="ECO:0000313" key="3">
    <source>
        <dbReference type="Proteomes" id="UP000324222"/>
    </source>
</evidence>
<keyword evidence="3" id="KW-1185">Reference proteome</keyword>
<accession>A0A5B7FWU3</accession>
<protein>
    <submittedName>
        <fullName evidence="2">Uncharacterized protein</fullName>
    </submittedName>
</protein>
<dbReference type="OrthoDB" id="430364at2759"/>
<dbReference type="AlphaFoldDB" id="A0A5B7FWU3"/>
<evidence type="ECO:0000313" key="2">
    <source>
        <dbReference type="EMBL" id="MPC49795.1"/>
    </source>
</evidence>